<dbReference type="OrthoDB" id="42373at2"/>
<dbReference type="GO" id="GO:0016740">
    <property type="term" value="F:transferase activity"/>
    <property type="evidence" value="ECO:0007669"/>
    <property type="project" value="UniProtKB-KW"/>
</dbReference>
<evidence type="ECO:0000313" key="2">
    <source>
        <dbReference type="Proteomes" id="UP000095614"/>
    </source>
</evidence>
<dbReference type="GeneID" id="93096887"/>
<dbReference type="AlphaFoldDB" id="A0A174HR09"/>
<accession>A0A174HR09</accession>
<evidence type="ECO:0000313" key="1">
    <source>
        <dbReference type="EMBL" id="CUO75538.1"/>
    </source>
</evidence>
<dbReference type="Pfam" id="PF08843">
    <property type="entry name" value="AbiEii"/>
    <property type="match status" value="1"/>
</dbReference>
<name>A0A174HR09_BACUN</name>
<dbReference type="InterPro" id="IPR014942">
    <property type="entry name" value="AbiEii"/>
</dbReference>
<organism evidence="1 2">
    <name type="scientific">Bacteroides uniformis</name>
    <dbReference type="NCBI Taxonomy" id="820"/>
    <lineage>
        <taxon>Bacteria</taxon>
        <taxon>Pseudomonadati</taxon>
        <taxon>Bacteroidota</taxon>
        <taxon>Bacteroidia</taxon>
        <taxon>Bacteroidales</taxon>
        <taxon>Bacteroidaceae</taxon>
        <taxon>Bacteroides</taxon>
    </lineage>
</organism>
<proteinExistence type="predicted"/>
<dbReference type="Proteomes" id="UP000095614">
    <property type="component" value="Unassembled WGS sequence"/>
</dbReference>
<protein>
    <submittedName>
        <fullName evidence="1">Nucleotidyl transferase of uncharacterized function (DUF1814)</fullName>
    </submittedName>
</protein>
<dbReference type="RefSeq" id="WP_007850565.1">
    <property type="nucleotide sequence ID" value="NZ_CZAF01000004.1"/>
</dbReference>
<dbReference type="Gene3D" id="3.10.450.620">
    <property type="entry name" value="JHP933, nucleotidyltransferase-like core domain"/>
    <property type="match status" value="1"/>
</dbReference>
<keyword evidence="1" id="KW-0808">Transferase</keyword>
<gene>
    <name evidence="1" type="ORF">ERS852462_01431</name>
</gene>
<reference evidence="1 2" key="1">
    <citation type="submission" date="2015-09" db="EMBL/GenBank/DDBJ databases">
        <authorList>
            <consortium name="Pathogen Informatics"/>
        </authorList>
    </citation>
    <scope>NUCLEOTIDE SEQUENCE [LARGE SCALE GENOMIC DNA]</scope>
    <source>
        <strain evidence="1 2">2789STDY5834847</strain>
    </source>
</reference>
<sequence>MIHPDSRTLSWIEQVAKDNKIKDITLVEKTIRAFSLLEALARSGCPFLFKGGSSLMLHLDTGKRLSIDIDIICPPGTRIEDYLEKYSEEYGFGEVKLVERISRTDIPKQHAKFFYQVAYPAGGRQDKILLDVLFEEIHYANVVELPIQSRLLKTEGDPIIVKLPSKEDLLGDKLTAFAPHTTGIPFFKGEKNCSMEICKQLFDIASLFDIVNDLSITTETFNKFAMVELQYRGESPDAIQKVLDDIYDTAKCIVMRGQDNQEEFDMIQDGIKKVRGFIHSEVYTLESAITNASKAAYLAKLIGKGIHEVKHYNPSEANLLINTTIQPPLSTKLNKFKKTNAEAFFYWSEIQKLG</sequence>
<dbReference type="EMBL" id="CZAF01000004">
    <property type="protein sequence ID" value="CUO75538.1"/>
    <property type="molecule type" value="Genomic_DNA"/>
</dbReference>